<dbReference type="OrthoDB" id="1055097at2759"/>
<feature type="region of interest" description="Disordered" evidence="1">
    <location>
        <begin position="559"/>
        <end position="591"/>
    </location>
</feature>
<evidence type="ECO:0000313" key="4">
    <source>
        <dbReference type="Proteomes" id="UP000005239"/>
    </source>
</evidence>
<feature type="transmembrane region" description="Helical" evidence="2">
    <location>
        <begin position="470"/>
        <end position="492"/>
    </location>
</feature>
<evidence type="ECO:0000313" key="3">
    <source>
        <dbReference type="EnsemblMetazoa" id="PPA16706.1"/>
    </source>
</evidence>
<evidence type="ECO:0000256" key="2">
    <source>
        <dbReference type="SAM" id="Phobius"/>
    </source>
</evidence>
<dbReference type="Proteomes" id="UP000005239">
    <property type="component" value="Unassembled WGS sequence"/>
</dbReference>
<protein>
    <submittedName>
        <fullName evidence="3">Uncharacterized protein</fullName>
    </submittedName>
</protein>
<dbReference type="AlphaFoldDB" id="A0A2A6BX26"/>
<keyword evidence="2" id="KW-0812">Transmembrane</keyword>
<organism evidence="3 4">
    <name type="scientific">Pristionchus pacificus</name>
    <name type="common">Parasitic nematode worm</name>
    <dbReference type="NCBI Taxonomy" id="54126"/>
    <lineage>
        <taxon>Eukaryota</taxon>
        <taxon>Metazoa</taxon>
        <taxon>Ecdysozoa</taxon>
        <taxon>Nematoda</taxon>
        <taxon>Chromadorea</taxon>
        <taxon>Rhabditida</taxon>
        <taxon>Rhabditina</taxon>
        <taxon>Diplogasteromorpha</taxon>
        <taxon>Diplogasteroidea</taxon>
        <taxon>Neodiplogasteridae</taxon>
        <taxon>Pristionchus</taxon>
    </lineage>
</organism>
<keyword evidence="2" id="KW-0472">Membrane</keyword>
<proteinExistence type="predicted"/>
<feature type="compositionally biased region" description="Basic residues" evidence="1">
    <location>
        <begin position="573"/>
        <end position="583"/>
    </location>
</feature>
<gene>
    <name evidence="3" type="primary">WBGene00106260</name>
</gene>
<accession>A0A2A6BX26</accession>
<evidence type="ECO:0000256" key="1">
    <source>
        <dbReference type="SAM" id="MobiDB-lite"/>
    </source>
</evidence>
<dbReference type="EnsemblMetazoa" id="PPA16706.1">
    <property type="protein sequence ID" value="PPA16706.1"/>
    <property type="gene ID" value="WBGene00106260"/>
</dbReference>
<keyword evidence="2" id="KW-1133">Transmembrane helix</keyword>
<keyword evidence="4" id="KW-1185">Reference proteome</keyword>
<reference evidence="4" key="1">
    <citation type="journal article" date="2008" name="Nat. Genet.">
        <title>The Pristionchus pacificus genome provides a unique perspective on nematode lifestyle and parasitism.</title>
        <authorList>
            <person name="Dieterich C."/>
            <person name="Clifton S.W."/>
            <person name="Schuster L.N."/>
            <person name="Chinwalla A."/>
            <person name="Delehaunty K."/>
            <person name="Dinkelacker I."/>
            <person name="Fulton L."/>
            <person name="Fulton R."/>
            <person name="Godfrey J."/>
            <person name="Minx P."/>
            <person name="Mitreva M."/>
            <person name="Roeseler W."/>
            <person name="Tian H."/>
            <person name="Witte H."/>
            <person name="Yang S.P."/>
            <person name="Wilson R.K."/>
            <person name="Sommer R.J."/>
        </authorList>
    </citation>
    <scope>NUCLEOTIDE SEQUENCE [LARGE SCALE GENOMIC DNA]</scope>
    <source>
        <strain evidence="4">PS312</strain>
    </source>
</reference>
<accession>A0A8R1UCZ3</accession>
<reference evidence="3" key="2">
    <citation type="submission" date="2022-06" db="UniProtKB">
        <authorList>
            <consortium name="EnsemblMetazoa"/>
        </authorList>
    </citation>
    <scope>IDENTIFICATION</scope>
    <source>
        <strain evidence="3">PS312</strain>
    </source>
</reference>
<feature type="transmembrane region" description="Helical" evidence="2">
    <location>
        <begin position="329"/>
        <end position="348"/>
    </location>
</feature>
<name>A0A2A6BX26_PRIPA</name>
<feature type="transmembrane region" description="Helical" evidence="2">
    <location>
        <begin position="285"/>
        <end position="309"/>
    </location>
</feature>
<sequence length="623" mass="68620">LPFPRCSFITISVCDQPHSCGCNFSLLPQLQQLQQTRLRPLLQSQQQLRPFPHPPSSLPLQSLPILWPPSSSPTPVNRCDPWMETMDDTTSDKQSRGWPAWLGRFPVRCAPSTVSLPNVSAIEDFTGPLFRFATGGQPVAADADKVNLSSLDISSLPSNVVSHVLGGGEIPGKTLPGLSDAETAKIREYYTKQLPSHAPKDADNKSTLSALGAMVQLLPPNYDIGRIPSETYLNPGKNQAMSLIKSLNSSVTEIVKQLAVSVHKPEVNKSALNGRDASKAKQDRNVLYTIAWVAVALMITLVLLCNNPVIAYDANAEPQMCAAEKTQFFTIQFYLMAFSFQLAFMMDFEKDAWFYIREKSSSSMLLTPRRLAAGAAALLAASGALAAEVASATVAPLAPAERTCPAPAGADSALHRRVKKCPAFKDDPNKNFCCPSKIEPNGFYCCTEAEMHKHDAEESSRAWREFFSSYIGVIIACVAALVCVSICVAYVICRRYCLKPRECGWYNREGENYNPDRVFSNRAKRRRTTIREAELAAQNERTAPAYRPIEGNHKIYEAPPPYSPATTSSTAHPPHHPPHHGLHHLPPPQSIVDQQRNDWNCLIENEVNDGRPILVPSLPPPPF</sequence>